<organism evidence="1 2">
    <name type="scientific">Bosea thiooxidans</name>
    <dbReference type="NCBI Taxonomy" id="53254"/>
    <lineage>
        <taxon>Bacteria</taxon>
        <taxon>Pseudomonadati</taxon>
        <taxon>Pseudomonadota</taxon>
        <taxon>Alphaproteobacteria</taxon>
        <taxon>Hyphomicrobiales</taxon>
        <taxon>Boseaceae</taxon>
        <taxon>Bosea</taxon>
    </lineage>
</organism>
<dbReference type="EMBL" id="FUYX01000003">
    <property type="protein sequence ID" value="SKB62900.1"/>
    <property type="molecule type" value="Genomic_DNA"/>
</dbReference>
<protein>
    <submittedName>
        <fullName evidence="1">Uncharacterized protein</fullName>
    </submittedName>
</protein>
<dbReference type="RefSeq" id="WP_079591315.1">
    <property type="nucleotide sequence ID" value="NZ_FUYX01000003.1"/>
</dbReference>
<sequence length="75" mass="8639">MTTDDVLRVSSDDILYRLQKEEQERAEALRRWRANAHGGDASEDDHIHTLVRDAAQEIARLRIALSESTRPKRTP</sequence>
<dbReference type="AlphaFoldDB" id="A0A1T5CUN3"/>
<proteinExistence type="predicted"/>
<evidence type="ECO:0000313" key="1">
    <source>
        <dbReference type="EMBL" id="SKB62900.1"/>
    </source>
</evidence>
<accession>A0A1T5CUN3</accession>
<evidence type="ECO:0000313" key="2">
    <source>
        <dbReference type="Proteomes" id="UP000190130"/>
    </source>
</evidence>
<gene>
    <name evidence="1" type="ORF">SAMN05660750_01650</name>
</gene>
<reference evidence="1 2" key="1">
    <citation type="submission" date="2017-02" db="EMBL/GenBank/DDBJ databases">
        <authorList>
            <person name="Peterson S.W."/>
        </authorList>
    </citation>
    <scope>NUCLEOTIDE SEQUENCE [LARGE SCALE GENOMIC DNA]</scope>
    <source>
        <strain evidence="1 2">DSM 9653</strain>
    </source>
</reference>
<dbReference type="Proteomes" id="UP000190130">
    <property type="component" value="Unassembled WGS sequence"/>
</dbReference>
<name>A0A1T5CUN3_9HYPH</name>